<feature type="transmembrane region" description="Helical" evidence="1">
    <location>
        <begin position="23"/>
        <end position="44"/>
    </location>
</feature>
<gene>
    <name evidence="2" type="ORF">PILCRDRAFT_4950</name>
</gene>
<dbReference type="Proteomes" id="UP000054166">
    <property type="component" value="Unassembled WGS sequence"/>
</dbReference>
<name>A0A0C3FQQ9_PILCF</name>
<dbReference type="AlphaFoldDB" id="A0A0C3FQQ9"/>
<proteinExistence type="predicted"/>
<accession>A0A0C3FQQ9</accession>
<dbReference type="HOGENOM" id="CLU_2961633_0_0_1"/>
<organism evidence="2 3">
    <name type="scientific">Piloderma croceum (strain F 1598)</name>
    <dbReference type="NCBI Taxonomy" id="765440"/>
    <lineage>
        <taxon>Eukaryota</taxon>
        <taxon>Fungi</taxon>
        <taxon>Dikarya</taxon>
        <taxon>Basidiomycota</taxon>
        <taxon>Agaricomycotina</taxon>
        <taxon>Agaricomycetes</taxon>
        <taxon>Agaricomycetidae</taxon>
        <taxon>Atheliales</taxon>
        <taxon>Atheliaceae</taxon>
        <taxon>Piloderma</taxon>
    </lineage>
</organism>
<keyword evidence="1" id="KW-1133">Transmembrane helix</keyword>
<sequence length="59" mass="6331">MTQSVKQDQTCPDMAHESPSSHAVTLAALPSSTGSLTAGFLAVLSMNFKRFGFYHVECP</sequence>
<dbReference type="InParanoid" id="A0A0C3FQQ9"/>
<reference evidence="2 3" key="1">
    <citation type="submission" date="2014-04" db="EMBL/GenBank/DDBJ databases">
        <authorList>
            <consortium name="DOE Joint Genome Institute"/>
            <person name="Kuo A."/>
            <person name="Tarkka M."/>
            <person name="Buscot F."/>
            <person name="Kohler A."/>
            <person name="Nagy L.G."/>
            <person name="Floudas D."/>
            <person name="Copeland A."/>
            <person name="Barry K.W."/>
            <person name="Cichocki N."/>
            <person name="Veneault-Fourrey C."/>
            <person name="LaButti K."/>
            <person name="Lindquist E.A."/>
            <person name="Lipzen A."/>
            <person name="Lundell T."/>
            <person name="Morin E."/>
            <person name="Murat C."/>
            <person name="Sun H."/>
            <person name="Tunlid A."/>
            <person name="Henrissat B."/>
            <person name="Grigoriev I.V."/>
            <person name="Hibbett D.S."/>
            <person name="Martin F."/>
            <person name="Nordberg H.P."/>
            <person name="Cantor M.N."/>
            <person name="Hua S.X."/>
        </authorList>
    </citation>
    <scope>NUCLEOTIDE SEQUENCE [LARGE SCALE GENOMIC DNA]</scope>
    <source>
        <strain evidence="2 3">F 1598</strain>
    </source>
</reference>
<evidence type="ECO:0000313" key="2">
    <source>
        <dbReference type="EMBL" id="KIM86465.1"/>
    </source>
</evidence>
<keyword evidence="3" id="KW-1185">Reference proteome</keyword>
<protein>
    <submittedName>
        <fullName evidence="2">Uncharacterized protein</fullName>
    </submittedName>
</protein>
<reference evidence="3" key="2">
    <citation type="submission" date="2015-01" db="EMBL/GenBank/DDBJ databases">
        <title>Evolutionary Origins and Diversification of the Mycorrhizal Mutualists.</title>
        <authorList>
            <consortium name="DOE Joint Genome Institute"/>
            <consortium name="Mycorrhizal Genomics Consortium"/>
            <person name="Kohler A."/>
            <person name="Kuo A."/>
            <person name="Nagy L.G."/>
            <person name="Floudas D."/>
            <person name="Copeland A."/>
            <person name="Barry K.W."/>
            <person name="Cichocki N."/>
            <person name="Veneault-Fourrey C."/>
            <person name="LaButti K."/>
            <person name="Lindquist E.A."/>
            <person name="Lipzen A."/>
            <person name="Lundell T."/>
            <person name="Morin E."/>
            <person name="Murat C."/>
            <person name="Riley R."/>
            <person name="Ohm R."/>
            <person name="Sun H."/>
            <person name="Tunlid A."/>
            <person name="Henrissat B."/>
            <person name="Grigoriev I.V."/>
            <person name="Hibbett D.S."/>
            <person name="Martin F."/>
        </authorList>
    </citation>
    <scope>NUCLEOTIDE SEQUENCE [LARGE SCALE GENOMIC DNA]</scope>
    <source>
        <strain evidence="3">F 1598</strain>
    </source>
</reference>
<keyword evidence="1" id="KW-0812">Transmembrane</keyword>
<evidence type="ECO:0000256" key="1">
    <source>
        <dbReference type="SAM" id="Phobius"/>
    </source>
</evidence>
<evidence type="ECO:0000313" key="3">
    <source>
        <dbReference type="Proteomes" id="UP000054166"/>
    </source>
</evidence>
<keyword evidence="1" id="KW-0472">Membrane</keyword>
<dbReference type="EMBL" id="KN832982">
    <property type="protein sequence ID" value="KIM86465.1"/>
    <property type="molecule type" value="Genomic_DNA"/>
</dbReference>